<sequence>MSDNKNNQALFLVTYKDGTHFVGGRSYYHTRWLEIAHKPIQRIVYKLPDGNAIVLKDYDEYFHMVEVTQDWACSGGKVRSSKVRLEYAYIMGKKSDKVVSYRITLWETEKTKYKIGDIVRREFDINHPKIKGLNPLSWRPLK</sequence>
<gene>
    <name evidence="1" type="ORF">LCGC14_2177600</name>
</gene>
<comment type="caution">
    <text evidence="1">The sequence shown here is derived from an EMBL/GenBank/DDBJ whole genome shotgun (WGS) entry which is preliminary data.</text>
</comment>
<accession>A0A0F9G0S5</accession>
<evidence type="ECO:0000313" key="1">
    <source>
        <dbReference type="EMBL" id="KKL63190.1"/>
    </source>
</evidence>
<proteinExistence type="predicted"/>
<dbReference type="AlphaFoldDB" id="A0A0F9G0S5"/>
<reference evidence="1" key="1">
    <citation type="journal article" date="2015" name="Nature">
        <title>Complex archaea that bridge the gap between prokaryotes and eukaryotes.</title>
        <authorList>
            <person name="Spang A."/>
            <person name="Saw J.H."/>
            <person name="Jorgensen S.L."/>
            <person name="Zaremba-Niedzwiedzka K."/>
            <person name="Martijn J."/>
            <person name="Lind A.E."/>
            <person name="van Eijk R."/>
            <person name="Schleper C."/>
            <person name="Guy L."/>
            <person name="Ettema T.J."/>
        </authorList>
    </citation>
    <scope>NUCLEOTIDE SEQUENCE</scope>
</reference>
<dbReference type="EMBL" id="LAZR01028253">
    <property type="protein sequence ID" value="KKL63190.1"/>
    <property type="molecule type" value="Genomic_DNA"/>
</dbReference>
<organism evidence="1">
    <name type="scientific">marine sediment metagenome</name>
    <dbReference type="NCBI Taxonomy" id="412755"/>
    <lineage>
        <taxon>unclassified sequences</taxon>
        <taxon>metagenomes</taxon>
        <taxon>ecological metagenomes</taxon>
    </lineage>
</organism>
<name>A0A0F9G0S5_9ZZZZ</name>
<protein>
    <submittedName>
        <fullName evidence="1">Uncharacterized protein</fullName>
    </submittedName>
</protein>